<evidence type="ECO:0000256" key="1">
    <source>
        <dbReference type="SAM" id="MobiDB-lite"/>
    </source>
</evidence>
<dbReference type="EMBL" id="CAJQZP010000939">
    <property type="protein sequence ID" value="CAG4999699.1"/>
    <property type="molecule type" value="Genomic_DNA"/>
</dbReference>
<protein>
    <submittedName>
        <fullName evidence="2">(apollo) hypothetical protein</fullName>
    </submittedName>
</protein>
<feature type="compositionally biased region" description="Basic and acidic residues" evidence="1">
    <location>
        <begin position="164"/>
        <end position="177"/>
    </location>
</feature>
<comment type="caution">
    <text evidence="2">The sequence shown here is derived from an EMBL/GenBank/DDBJ whole genome shotgun (WGS) entry which is preliminary data.</text>
</comment>
<organism evidence="2 3">
    <name type="scientific">Parnassius apollo</name>
    <name type="common">Apollo butterfly</name>
    <name type="synonym">Papilio apollo</name>
    <dbReference type="NCBI Taxonomy" id="110799"/>
    <lineage>
        <taxon>Eukaryota</taxon>
        <taxon>Metazoa</taxon>
        <taxon>Ecdysozoa</taxon>
        <taxon>Arthropoda</taxon>
        <taxon>Hexapoda</taxon>
        <taxon>Insecta</taxon>
        <taxon>Pterygota</taxon>
        <taxon>Neoptera</taxon>
        <taxon>Endopterygota</taxon>
        <taxon>Lepidoptera</taxon>
        <taxon>Glossata</taxon>
        <taxon>Ditrysia</taxon>
        <taxon>Papilionoidea</taxon>
        <taxon>Papilionidae</taxon>
        <taxon>Parnassiinae</taxon>
        <taxon>Parnassini</taxon>
        <taxon>Parnassius</taxon>
        <taxon>Parnassius</taxon>
    </lineage>
</organism>
<evidence type="ECO:0000313" key="2">
    <source>
        <dbReference type="EMBL" id="CAG4999699.1"/>
    </source>
</evidence>
<proteinExistence type="predicted"/>
<reference evidence="2" key="1">
    <citation type="submission" date="2021-04" db="EMBL/GenBank/DDBJ databases">
        <authorList>
            <person name="Tunstrom K."/>
        </authorList>
    </citation>
    <scope>NUCLEOTIDE SEQUENCE</scope>
</reference>
<sequence length="192" mass="21968">MSRRSKIIALVLAKSEITDSNAEDEHVNNRNNDVENNVPLERRMSPNFIETGNDLLSFKYNLRQRTPVKIQNDQTVSNESEEIYSPVVSEYLPPQENAPSVLTPDADTESINDEFIENYNNEQIEDILREIVQNQELSDAIKPGIRTSKEQSNVIGNGSQTNAEEPRISSHINAKEKRNIRRKLTQEGRDFE</sequence>
<keyword evidence="3" id="KW-1185">Reference proteome</keyword>
<feature type="compositionally biased region" description="Polar residues" evidence="1">
    <location>
        <begin position="150"/>
        <end position="163"/>
    </location>
</feature>
<feature type="region of interest" description="Disordered" evidence="1">
    <location>
        <begin position="147"/>
        <end position="192"/>
    </location>
</feature>
<dbReference type="OrthoDB" id="7464527at2759"/>
<evidence type="ECO:0000313" key="3">
    <source>
        <dbReference type="Proteomes" id="UP000691718"/>
    </source>
</evidence>
<dbReference type="Proteomes" id="UP000691718">
    <property type="component" value="Unassembled WGS sequence"/>
</dbReference>
<accession>A0A8S3X3B0</accession>
<dbReference type="AlphaFoldDB" id="A0A8S3X3B0"/>
<gene>
    <name evidence="2" type="ORF">PAPOLLO_LOCUS13577</name>
</gene>
<name>A0A8S3X3B0_PARAO</name>